<organism evidence="1 2">
    <name type="scientific">Acidianus hospitalis</name>
    <dbReference type="NCBI Taxonomy" id="563177"/>
    <lineage>
        <taxon>Archaea</taxon>
        <taxon>Thermoproteota</taxon>
        <taxon>Thermoprotei</taxon>
        <taxon>Sulfolobales</taxon>
        <taxon>Sulfolobaceae</taxon>
        <taxon>Acidianus</taxon>
    </lineage>
</organism>
<proteinExistence type="predicted"/>
<dbReference type="Proteomes" id="UP000245638">
    <property type="component" value="Unassembled WGS sequence"/>
</dbReference>
<accession>A0A2T9X1K2</accession>
<sequence length="122" mass="14016">MKIKYIIDLPLPGLKESLEYGISEAEYLGKEFIGITLSNGDGIILHVNPYSDEIIEAYLMTIKQNSEKRLIGVFKYEGGNTYFIYEITDLVDYINRLTNERVVYVEVIKDVLEDFLLNAVAR</sequence>
<dbReference type="AlphaFoldDB" id="A0A2T9X1K2"/>
<name>A0A2T9X1K2_9CREN</name>
<protein>
    <submittedName>
        <fullName evidence="1">Uncharacterized protein</fullName>
    </submittedName>
</protein>
<evidence type="ECO:0000313" key="1">
    <source>
        <dbReference type="EMBL" id="PVU73949.1"/>
    </source>
</evidence>
<evidence type="ECO:0000313" key="2">
    <source>
        <dbReference type="Proteomes" id="UP000245638"/>
    </source>
</evidence>
<gene>
    <name evidence="1" type="ORF">DDW13_09350</name>
</gene>
<dbReference type="EMBL" id="QEFD01000236">
    <property type="protein sequence ID" value="PVU73949.1"/>
    <property type="molecule type" value="Genomic_DNA"/>
</dbReference>
<comment type="caution">
    <text evidence="1">The sequence shown here is derived from an EMBL/GenBank/DDBJ whole genome shotgun (WGS) entry which is preliminary data.</text>
</comment>
<reference evidence="1 2" key="1">
    <citation type="journal article" date="2015" name="Appl. Environ. Microbiol.">
        <title>Nanoarchaeota, Their Sulfolobales Host, and Nanoarchaeota Virus Distribution across Yellowstone National Park Hot Springs.</title>
        <authorList>
            <person name="Munson-McGee J.H."/>
            <person name="Field E.K."/>
            <person name="Bateson M."/>
            <person name="Rooney C."/>
            <person name="Stepanauskas R."/>
            <person name="Young M.J."/>
        </authorList>
    </citation>
    <scope>NUCLEOTIDE SEQUENCE [LARGE SCALE GENOMIC DNA]</scope>
    <source>
        <strain evidence="1">SCGC AC-742_N10</strain>
    </source>
</reference>